<organism evidence="1 2">
    <name type="scientific">Arctium lappa</name>
    <name type="common">Greater burdock</name>
    <name type="synonym">Lappa major</name>
    <dbReference type="NCBI Taxonomy" id="4217"/>
    <lineage>
        <taxon>Eukaryota</taxon>
        <taxon>Viridiplantae</taxon>
        <taxon>Streptophyta</taxon>
        <taxon>Embryophyta</taxon>
        <taxon>Tracheophyta</taxon>
        <taxon>Spermatophyta</taxon>
        <taxon>Magnoliopsida</taxon>
        <taxon>eudicotyledons</taxon>
        <taxon>Gunneridae</taxon>
        <taxon>Pentapetalae</taxon>
        <taxon>asterids</taxon>
        <taxon>campanulids</taxon>
        <taxon>Asterales</taxon>
        <taxon>Asteraceae</taxon>
        <taxon>Carduoideae</taxon>
        <taxon>Cardueae</taxon>
        <taxon>Arctiinae</taxon>
        <taxon>Arctium</taxon>
    </lineage>
</organism>
<protein>
    <submittedName>
        <fullName evidence="1">Uncharacterized protein</fullName>
    </submittedName>
</protein>
<reference evidence="1 2" key="2">
    <citation type="journal article" date="2022" name="Mol. Ecol. Resour.">
        <title>The genomes of chicory, endive, great burdock and yacon provide insights into Asteraceae paleo-polyploidization history and plant inulin production.</title>
        <authorList>
            <person name="Fan W."/>
            <person name="Wang S."/>
            <person name="Wang H."/>
            <person name="Wang A."/>
            <person name="Jiang F."/>
            <person name="Liu H."/>
            <person name="Zhao H."/>
            <person name="Xu D."/>
            <person name="Zhang Y."/>
        </authorList>
    </citation>
    <scope>NUCLEOTIDE SEQUENCE [LARGE SCALE GENOMIC DNA]</scope>
    <source>
        <strain evidence="2">cv. Niubang</strain>
    </source>
</reference>
<evidence type="ECO:0000313" key="1">
    <source>
        <dbReference type="EMBL" id="KAI3692312.1"/>
    </source>
</evidence>
<reference evidence="2" key="1">
    <citation type="journal article" date="2022" name="Mol. Ecol. Resour.">
        <title>The genomes of chicory, endive, great burdock and yacon provide insights into Asteraceae palaeo-polyploidization history and plant inulin production.</title>
        <authorList>
            <person name="Fan W."/>
            <person name="Wang S."/>
            <person name="Wang H."/>
            <person name="Wang A."/>
            <person name="Jiang F."/>
            <person name="Liu H."/>
            <person name="Zhao H."/>
            <person name="Xu D."/>
            <person name="Zhang Y."/>
        </authorList>
    </citation>
    <scope>NUCLEOTIDE SEQUENCE [LARGE SCALE GENOMIC DNA]</scope>
    <source>
        <strain evidence="2">cv. Niubang</strain>
    </source>
</reference>
<gene>
    <name evidence="1" type="ORF">L6452_32126</name>
</gene>
<sequence>MPFTLQFGKVLIFSETWSKSAPGQIVSRIRFSHSRKCSIGVLSSPDVSFLFPLLTAPSEHPVYKLSIRSNAMHCRYNSHLIFFQEHLMRAELACK</sequence>
<keyword evidence="2" id="KW-1185">Reference proteome</keyword>
<dbReference type="Proteomes" id="UP001055879">
    <property type="component" value="Linkage Group LG11"/>
</dbReference>
<accession>A0ACB8Z3G1</accession>
<evidence type="ECO:0000313" key="2">
    <source>
        <dbReference type="Proteomes" id="UP001055879"/>
    </source>
</evidence>
<proteinExistence type="predicted"/>
<comment type="caution">
    <text evidence="1">The sequence shown here is derived from an EMBL/GenBank/DDBJ whole genome shotgun (WGS) entry which is preliminary data.</text>
</comment>
<name>A0ACB8Z3G1_ARCLA</name>
<dbReference type="EMBL" id="CM042057">
    <property type="protein sequence ID" value="KAI3692312.1"/>
    <property type="molecule type" value="Genomic_DNA"/>
</dbReference>